<dbReference type="PRINTS" id="PR00081">
    <property type="entry name" value="GDHRDH"/>
</dbReference>
<dbReference type="FunCoup" id="A0A4R5DBB9">
    <property type="interactions" value="107"/>
</dbReference>
<dbReference type="InParanoid" id="A0A4R5DBB9"/>
<dbReference type="InterPro" id="IPR020904">
    <property type="entry name" value="Sc_DH/Rdtase_CS"/>
</dbReference>
<dbReference type="PRINTS" id="PR00080">
    <property type="entry name" value="SDRFAMILY"/>
</dbReference>
<dbReference type="CDD" id="cd05374">
    <property type="entry name" value="17beta-HSD-like_SDR_c"/>
    <property type="match status" value="1"/>
</dbReference>
<comment type="caution">
    <text evidence="5">The sequence shown here is derived from an EMBL/GenBank/DDBJ whole genome shotgun (WGS) entry which is preliminary data.</text>
</comment>
<name>A0A4R5DBB9_9ACTN</name>
<keyword evidence="6" id="KW-1185">Reference proteome</keyword>
<evidence type="ECO:0000256" key="1">
    <source>
        <dbReference type="ARBA" id="ARBA00006484"/>
    </source>
</evidence>
<dbReference type="SUPFAM" id="SSF51735">
    <property type="entry name" value="NAD(P)-binding Rossmann-fold domains"/>
    <property type="match status" value="1"/>
</dbReference>
<evidence type="ECO:0000313" key="5">
    <source>
        <dbReference type="EMBL" id="TDE10972.1"/>
    </source>
</evidence>
<dbReference type="InterPro" id="IPR051911">
    <property type="entry name" value="SDR_oxidoreductase"/>
</dbReference>
<evidence type="ECO:0000256" key="3">
    <source>
        <dbReference type="RuleBase" id="RU000363"/>
    </source>
</evidence>
<sequence length="297" mass="31276">MNTSTDTFTWIITGASRGFGRAIAERALRQGDAVVAAVRRPESVDELTARFPGTFASVPFDARDATLARPLVRAALDRFGRIDALVNNAGRGLVGAAEEVSDAELREAMELHFFVPAALVRAVLPVMREQGSGTIVQMSSQGGRMSFPGVGAYSAGKFALEGWSEALAGEVAPFGVRVMIVEPSRFRTAFNAADVLAVTDVSPVYRDVLATVRGDLAGADGIQEGDPVRAADVIVDLVHGDGPPLRLPLGAEAVERIGASYGANLTALRQWADTARATDFPDAPPSSRPVSSWVGSV</sequence>
<evidence type="ECO:0000256" key="4">
    <source>
        <dbReference type="SAM" id="MobiDB-lite"/>
    </source>
</evidence>
<dbReference type="Pfam" id="PF00106">
    <property type="entry name" value="adh_short"/>
    <property type="match status" value="1"/>
</dbReference>
<dbReference type="Gene3D" id="3.40.50.720">
    <property type="entry name" value="NAD(P)-binding Rossmann-like Domain"/>
    <property type="match status" value="1"/>
</dbReference>
<dbReference type="RefSeq" id="WP_131894252.1">
    <property type="nucleotide sequence ID" value="NZ_SMKZ01000012.1"/>
</dbReference>
<reference evidence="5 6" key="1">
    <citation type="submission" date="2019-03" db="EMBL/GenBank/DDBJ databases">
        <title>Draft genome sequences of novel Actinobacteria.</title>
        <authorList>
            <person name="Sahin N."/>
            <person name="Ay H."/>
            <person name="Saygin H."/>
        </authorList>
    </citation>
    <scope>NUCLEOTIDE SEQUENCE [LARGE SCALE GENOMIC DNA]</scope>
    <source>
        <strain evidence="5 6">5K138</strain>
    </source>
</reference>
<feature type="compositionally biased region" description="Polar residues" evidence="4">
    <location>
        <begin position="288"/>
        <end position="297"/>
    </location>
</feature>
<accession>A0A4R5DBB9</accession>
<dbReference type="Proteomes" id="UP000294739">
    <property type="component" value="Unassembled WGS sequence"/>
</dbReference>
<dbReference type="InterPro" id="IPR002347">
    <property type="entry name" value="SDR_fam"/>
</dbReference>
<evidence type="ECO:0000313" key="6">
    <source>
        <dbReference type="Proteomes" id="UP000294739"/>
    </source>
</evidence>
<dbReference type="InterPro" id="IPR036291">
    <property type="entry name" value="NAD(P)-bd_dom_sf"/>
</dbReference>
<keyword evidence="2" id="KW-0560">Oxidoreductase</keyword>
<dbReference type="EMBL" id="SMKZ01000012">
    <property type="protein sequence ID" value="TDE10972.1"/>
    <property type="molecule type" value="Genomic_DNA"/>
</dbReference>
<dbReference type="AlphaFoldDB" id="A0A4R5DBB9"/>
<protein>
    <submittedName>
        <fullName evidence="5">SDR family oxidoreductase</fullName>
    </submittedName>
</protein>
<organism evidence="5 6">
    <name type="scientific">Jiangella asiatica</name>
    <dbReference type="NCBI Taxonomy" id="2530372"/>
    <lineage>
        <taxon>Bacteria</taxon>
        <taxon>Bacillati</taxon>
        <taxon>Actinomycetota</taxon>
        <taxon>Actinomycetes</taxon>
        <taxon>Jiangellales</taxon>
        <taxon>Jiangellaceae</taxon>
        <taxon>Jiangella</taxon>
    </lineage>
</organism>
<comment type="similarity">
    <text evidence="1 3">Belongs to the short-chain dehydrogenases/reductases (SDR) family.</text>
</comment>
<gene>
    <name evidence="5" type="ORF">E1269_10860</name>
</gene>
<dbReference type="PROSITE" id="PS00061">
    <property type="entry name" value="ADH_SHORT"/>
    <property type="match status" value="1"/>
</dbReference>
<dbReference type="PANTHER" id="PTHR43976">
    <property type="entry name" value="SHORT CHAIN DEHYDROGENASE"/>
    <property type="match status" value="1"/>
</dbReference>
<dbReference type="PANTHER" id="PTHR43976:SF16">
    <property type="entry name" value="SHORT-CHAIN DEHYDROGENASE_REDUCTASE FAMILY PROTEIN"/>
    <property type="match status" value="1"/>
</dbReference>
<evidence type="ECO:0000256" key="2">
    <source>
        <dbReference type="ARBA" id="ARBA00023002"/>
    </source>
</evidence>
<proteinExistence type="inferred from homology"/>
<feature type="region of interest" description="Disordered" evidence="4">
    <location>
        <begin position="278"/>
        <end position="297"/>
    </location>
</feature>
<dbReference type="GO" id="GO:0016491">
    <property type="term" value="F:oxidoreductase activity"/>
    <property type="evidence" value="ECO:0007669"/>
    <property type="project" value="UniProtKB-KW"/>
</dbReference>
<dbReference type="OrthoDB" id="9792003at2"/>